<dbReference type="InterPro" id="IPR029058">
    <property type="entry name" value="AB_hydrolase_fold"/>
</dbReference>
<sequence>MTNSATSSMLEVPGARIYHEKRGSGPVLLIIPGGPQDAGVFAELAELLADRYTVVTYDPRGNSRTSVEGELGDLDLDVQGDDAARLIEAAGAGPAYVFGTSGGAQIGLNLAARHPHLVKALVAHEPPTIMLLDDPSEALAADQALYDTYKSEGVDAAMAQFFGMAGFDGDEPPPEFDMPPEAAETFARVAGNFEYWLAHGMIPLSVYEPDVAALRSGEPKIVVAIGEGSARQPIAEMGEALARKLRVEPVSFPGDHIGFEQDAGGFAKALDGALK</sequence>
<dbReference type="AlphaFoldDB" id="A0A0F5FV04"/>
<feature type="domain" description="AB hydrolase-1" evidence="1">
    <location>
        <begin position="26"/>
        <end position="162"/>
    </location>
</feature>
<protein>
    <submittedName>
        <fullName evidence="2">Alpha/beta hydrolase</fullName>
    </submittedName>
</protein>
<comment type="caution">
    <text evidence="2">The sequence shown here is derived from an EMBL/GenBank/DDBJ whole genome shotgun (WGS) entry which is preliminary data.</text>
</comment>
<accession>A0A0F5FV04</accession>
<dbReference type="PANTHER" id="PTHR43798">
    <property type="entry name" value="MONOACYLGLYCEROL LIPASE"/>
    <property type="match status" value="1"/>
</dbReference>
<name>A0A0F5FV04_9HYPH</name>
<dbReference type="Pfam" id="PF00561">
    <property type="entry name" value="Abhydrolase_1"/>
    <property type="match status" value="1"/>
</dbReference>
<proteinExistence type="predicted"/>
<dbReference type="SUPFAM" id="SSF53474">
    <property type="entry name" value="alpha/beta-Hydrolases"/>
    <property type="match status" value="1"/>
</dbReference>
<dbReference type="EMBL" id="JZEX01000061">
    <property type="protein sequence ID" value="KKB12653.1"/>
    <property type="molecule type" value="Genomic_DNA"/>
</dbReference>
<gene>
    <name evidence="2" type="ORF">VE25_06645</name>
</gene>
<organism evidence="2 3">
    <name type="scientific">Devosia geojensis</name>
    <dbReference type="NCBI Taxonomy" id="443610"/>
    <lineage>
        <taxon>Bacteria</taxon>
        <taxon>Pseudomonadati</taxon>
        <taxon>Pseudomonadota</taxon>
        <taxon>Alphaproteobacteria</taxon>
        <taxon>Hyphomicrobiales</taxon>
        <taxon>Devosiaceae</taxon>
        <taxon>Devosia</taxon>
    </lineage>
</organism>
<keyword evidence="3" id="KW-1185">Reference proteome</keyword>
<evidence type="ECO:0000259" key="1">
    <source>
        <dbReference type="Pfam" id="PF00561"/>
    </source>
</evidence>
<dbReference type="GO" id="GO:0016787">
    <property type="term" value="F:hydrolase activity"/>
    <property type="evidence" value="ECO:0007669"/>
    <property type="project" value="UniProtKB-KW"/>
</dbReference>
<dbReference type="STRING" id="443610.VE25_06645"/>
<dbReference type="PANTHER" id="PTHR43798:SF33">
    <property type="entry name" value="HYDROLASE, PUTATIVE (AFU_ORTHOLOGUE AFUA_2G14860)-RELATED"/>
    <property type="match status" value="1"/>
</dbReference>
<dbReference type="Proteomes" id="UP000033632">
    <property type="component" value="Unassembled WGS sequence"/>
</dbReference>
<evidence type="ECO:0000313" key="2">
    <source>
        <dbReference type="EMBL" id="KKB12653.1"/>
    </source>
</evidence>
<dbReference type="InterPro" id="IPR000073">
    <property type="entry name" value="AB_hydrolase_1"/>
</dbReference>
<dbReference type="Gene3D" id="3.40.50.1820">
    <property type="entry name" value="alpha/beta hydrolase"/>
    <property type="match status" value="1"/>
</dbReference>
<evidence type="ECO:0000313" key="3">
    <source>
        <dbReference type="Proteomes" id="UP000033632"/>
    </source>
</evidence>
<dbReference type="OrthoDB" id="9799612at2"/>
<dbReference type="GO" id="GO:0016020">
    <property type="term" value="C:membrane"/>
    <property type="evidence" value="ECO:0007669"/>
    <property type="project" value="TreeGrafter"/>
</dbReference>
<dbReference type="InterPro" id="IPR050266">
    <property type="entry name" value="AB_hydrolase_sf"/>
</dbReference>
<keyword evidence="2" id="KW-0378">Hydrolase</keyword>
<dbReference type="PATRIC" id="fig|443610.3.peg.3883"/>
<reference evidence="2 3" key="1">
    <citation type="submission" date="2015-03" db="EMBL/GenBank/DDBJ databases">
        <authorList>
            <person name="Hassan Y.I."/>
            <person name="Lepp D."/>
            <person name="Li X.-Z."/>
            <person name="Zhou T."/>
        </authorList>
    </citation>
    <scope>NUCLEOTIDE SEQUENCE [LARGE SCALE GENOMIC DNA]</scope>
    <source>
        <strain evidence="2 3">BD-c194</strain>
    </source>
</reference>